<comment type="caution">
    <text evidence="1">The sequence shown here is derived from an EMBL/GenBank/DDBJ whole genome shotgun (WGS) entry which is preliminary data.</text>
</comment>
<dbReference type="Proteomes" id="UP000789920">
    <property type="component" value="Unassembled WGS sequence"/>
</dbReference>
<dbReference type="EMBL" id="CAJVQC010093943">
    <property type="protein sequence ID" value="CAG8827519.1"/>
    <property type="molecule type" value="Genomic_DNA"/>
</dbReference>
<feature type="non-terminal residue" evidence="1">
    <location>
        <position position="1"/>
    </location>
</feature>
<sequence length="99" mass="11635">KLAELQDQLCYYMAHQTCKVHLNGQFNANLLDLDENKALILIDYKMKILPKSARETKQDWFGKNGWTLYSVLVYTIYSSLTKLKVQAFDHWSTDMRQDS</sequence>
<organism evidence="1 2">
    <name type="scientific">Racocetra persica</name>
    <dbReference type="NCBI Taxonomy" id="160502"/>
    <lineage>
        <taxon>Eukaryota</taxon>
        <taxon>Fungi</taxon>
        <taxon>Fungi incertae sedis</taxon>
        <taxon>Mucoromycota</taxon>
        <taxon>Glomeromycotina</taxon>
        <taxon>Glomeromycetes</taxon>
        <taxon>Diversisporales</taxon>
        <taxon>Gigasporaceae</taxon>
        <taxon>Racocetra</taxon>
    </lineage>
</organism>
<evidence type="ECO:0000313" key="1">
    <source>
        <dbReference type="EMBL" id="CAG8827519.1"/>
    </source>
</evidence>
<keyword evidence="2" id="KW-1185">Reference proteome</keyword>
<gene>
    <name evidence="1" type="ORF">RPERSI_LOCUS26995</name>
</gene>
<evidence type="ECO:0000313" key="2">
    <source>
        <dbReference type="Proteomes" id="UP000789920"/>
    </source>
</evidence>
<proteinExistence type="predicted"/>
<protein>
    <submittedName>
        <fullName evidence="1">18219_t:CDS:1</fullName>
    </submittedName>
</protein>
<name>A0ACA9S5M2_9GLOM</name>
<reference evidence="1" key="1">
    <citation type="submission" date="2021-06" db="EMBL/GenBank/DDBJ databases">
        <authorList>
            <person name="Kallberg Y."/>
            <person name="Tangrot J."/>
            <person name="Rosling A."/>
        </authorList>
    </citation>
    <scope>NUCLEOTIDE SEQUENCE</scope>
    <source>
        <strain evidence="1">MA461A</strain>
    </source>
</reference>
<accession>A0ACA9S5M2</accession>